<dbReference type="RefSeq" id="WP_128186141.1">
    <property type="nucleotide sequence ID" value="NZ_JBHRSO010000058.1"/>
</dbReference>
<evidence type="ECO:0000313" key="3">
    <source>
        <dbReference type="Proteomes" id="UP000284476"/>
    </source>
</evidence>
<protein>
    <submittedName>
        <fullName evidence="2">Uncharacterized protein</fullName>
    </submittedName>
</protein>
<organism evidence="2 3">
    <name type="scientific">Paenirhodobacter populi</name>
    <dbReference type="NCBI Taxonomy" id="2306993"/>
    <lineage>
        <taxon>Bacteria</taxon>
        <taxon>Pseudomonadati</taxon>
        <taxon>Pseudomonadota</taxon>
        <taxon>Alphaproteobacteria</taxon>
        <taxon>Rhodobacterales</taxon>
        <taxon>Rhodobacter group</taxon>
        <taxon>Paenirhodobacter</taxon>
    </lineage>
</organism>
<feature type="region of interest" description="Disordered" evidence="1">
    <location>
        <begin position="1"/>
        <end position="37"/>
    </location>
</feature>
<name>A0A443J6M8_9RHOB</name>
<sequence>MTFRNGLKSLLHSENPVAAPIDRQPWQLANPNGRGPNVGTGRYICTMVHESPARVAPREISSPDSTV</sequence>
<dbReference type="AlphaFoldDB" id="A0A443J6M8"/>
<dbReference type="Proteomes" id="UP000284476">
    <property type="component" value="Unassembled WGS sequence"/>
</dbReference>
<evidence type="ECO:0000256" key="1">
    <source>
        <dbReference type="SAM" id="MobiDB-lite"/>
    </source>
</evidence>
<reference evidence="2 3" key="1">
    <citation type="submission" date="2019-01" db="EMBL/GenBank/DDBJ databases">
        <title>Sinorhodobacter populi sp. nov. isolated from the symptomatic bark tissue of Populus euramericana canker.</title>
        <authorList>
            <person name="Xu G."/>
        </authorList>
    </citation>
    <scope>NUCLEOTIDE SEQUENCE [LARGE SCALE GENOMIC DNA]</scope>
    <source>
        <strain evidence="2 3">SK2B-1</strain>
    </source>
</reference>
<proteinExistence type="predicted"/>
<accession>A0A443J6M8</accession>
<evidence type="ECO:0000313" key="2">
    <source>
        <dbReference type="EMBL" id="RWR16224.1"/>
    </source>
</evidence>
<comment type="caution">
    <text evidence="2">The sequence shown here is derived from an EMBL/GenBank/DDBJ whole genome shotgun (WGS) entry which is preliminary data.</text>
</comment>
<reference evidence="2 3" key="2">
    <citation type="submission" date="2019-01" db="EMBL/GenBank/DDBJ databases">
        <authorList>
            <person name="Li Y."/>
        </authorList>
    </citation>
    <scope>NUCLEOTIDE SEQUENCE [LARGE SCALE GENOMIC DNA]</scope>
    <source>
        <strain evidence="2 3">SK2B-1</strain>
    </source>
</reference>
<dbReference type="EMBL" id="SAUZ01000049">
    <property type="protein sequence ID" value="RWR16224.1"/>
    <property type="molecule type" value="Genomic_DNA"/>
</dbReference>
<gene>
    <name evidence="2" type="ORF">D2T30_22200</name>
</gene>